<dbReference type="EMBL" id="NGAF01000005">
    <property type="protein sequence ID" value="OXR45136.1"/>
    <property type="molecule type" value="Genomic_DNA"/>
</dbReference>
<dbReference type="InterPro" id="IPR029058">
    <property type="entry name" value="AB_hydrolase_fold"/>
</dbReference>
<gene>
    <name evidence="2" type="primary">acoC_1</name>
    <name evidence="2" type="ORF">B7C42_03093</name>
</gene>
<dbReference type="Pfam" id="PF12697">
    <property type="entry name" value="Abhydrolase_6"/>
    <property type="match status" value="1"/>
</dbReference>
<dbReference type="InterPro" id="IPR050266">
    <property type="entry name" value="AB_hydrolase_sf"/>
</dbReference>
<keyword evidence="2" id="KW-0012">Acyltransferase</keyword>
<dbReference type="SUPFAM" id="SSF53474">
    <property type="entry name" value="alpha/beta-Hydrolases"/>
    <property type="match status" value="1"/>
</dbReference>
<dbReference type="PRINTS" id="PR00111">
    <property type="entry name" value="ABHYDROLASE"/>
</dbReference>
<sequence>MNTSVRIAHRMSAAGIAYTRMGRGEPLLLIHGIGSSRHTWRTVMIDVAREREVIAVDLPGFGLSRPGSSTVSSCADALAGLIKELELTAPHVVGHSFGGAIALELGRRGVARTVVAFAPIGFWGAPGVVWAQMALRATYTMSRSLRWALPLLAKTRIGRTAAAGLFYGRPDAIPPSQIIEDAEIFSGATAFSDVCEGFGDYVFTVPDKLCDIPVTIVWGTRDRLLPAGSQARRARSALPNAQHVCLDGVGHAAVSEDATSSRLLVSDRWDRA</sequence>
<comment type="caution">
    <text evidence="2">The sequence shown here is derived from an EMBL/GenBank/DDBJ whole genome shotgun (WGS) entry which is preliminary data.</text>
</comment>
<dbReference type="GO" id="GO:0047372">
    <property type="term" value="F:monoacylglycerol lipase activity"/>
    <property type="evidence" value="ECO:0007669"/>
    <property type="project" value="TreeGrafter"/>
</dbReference>
<dbReference type="GO" id="GO:0046464">
    <property type="term" value="P:acylglycerol catabolic process"/>
    <property type="evidence" value="ECO:0007669"/>
    <property type="project" value="TreeGrafter"/>
</dbReference>
<organism evidence="2 3">
    <name type="scientific">Nocardia cerradoensis</name>
    <dbReference type="NCBI Taxonomy" id="85688"/>
    <lineage>
        <taxon>Bacteria</taxon>
        <taxon>Bacillati</taxon>
        <taxon>Actinomycetota</taxon>
        <taxon>Actinomycetes</taxon>
        <taxon>Mycobacteriales</taxon>
        <taxon>Nocardiaceae</taxon>
        <taxon>Nocardia</taxon>
    </lineage>
</organism>
<protein>
    <submittedName>
        <fullName evidence="2">Dihydrolipoyllysine-residue acetyltransferase component of acetoin cleaving system</fullName>
        <ecNumber evidence="2">2.3.1.12</ecNumber>
    </submittedName>
</protein>
<keyword evidence="2" id="KW-0808">Transferase</keyword>
<dbReference type="PANTHER" id="PTHR43798">
    <property type="entry name" value="MONOACYLGLYCEROL LIPASE"/>
    <property type="match status" value="1"/>
</dbReference>
<accession>A0A231H8T1</accession>
<dbReference type="Gene3D" id="3.40.50.1820">
    <property type="entry name" value="alpha/beta hydrolase"/>
    <property type="match status" value="1"/>
</dbReference>
<name>A0A231H8T1_9NOCA</name>
<dbReference type="GO" id="GO:0004742">
    <property type="term" value="F:dihydrolipoyllysine-residue acetyltransferase activity"/>
    <property type="evidence" value="ECO:0007669"/>
    <property type="project" value="UniProtKB-EC"/>
</dbReference>
<proteinExistence type="predicted"/>
<dbReference type="EC" id="2.3.1.12" evidence="2"/>
<evidence type="ECO:0000313" key="3">
    <source>
        <dbReference type="Proteomes" id="UP000215506"/>
    </source>
</evidence>
<dbReference type="GO" id="GO:0016020">
    <property type="term" value="C:membrane"/>
    <property type="evidence" value="ECO:0007669"/>
    <property type="project" value="TreeGrafter"/>
</dbReference>
<evidence type="ECO:0000259" key="1">
    <source>
        <dbReference type="Pfam" id="PF12697"/>
    </source>
</evidence>
<feature type="domain" description="AB hydrolase-1" evidence="1">
    <location>
        <begin position="27"/>
        <end position="255"/>
    </location>
</feature>
<dbReference type="Proteomes" id="UP000215506">
    <property type="component" value="Unassembled WGS sequence"/>
</dbReference>
<dbReference type="PANTHER" id="PTHR43798:SF33">
    <property type="entry name" value="HYDROLASE, PUTATIVE (AFU_ORTHOLOGUE AFUA_2G14860)-RELATED"/>
    <property type="match status" value="1"/>
</dbReference>
<reference evidence="2 3" key="1">
    <citation type="submission" date="2017-07" db="EMBL/GenBank/DDBJ databases">
        <title>First draft Genome Sequence of Nocardia cerradoensis isolated from human infection.</title>
        <authorList>
            <person name="Carrasco G."/>
        </authorList>
    </citation>
    <scope>NUCLEOTIDE SEQUENCE [LARGE SCALE GENOMIC DNA]</scope>
    <source>
        <strain evidence="2 3">CNM20130759</strain>
    </source>
</reference>
<dbReference type="InterPro" id="IPR000073">
    <property type="entry name" value="AB_hydrolase_1"/>
</dbReference>
<dbReference type="AlphaFoldDB" id="A0A231H8T1"/>
<evidence type="ECO:0000313" key="2">
    <source>
        <dbReference type="EMBL" id="OXR45136.1"/>
    </source>
</evidence>
<keyword evidence="3" id="KW-1185">Reference proteome</keyword>